<dbReference type="EMBL" id="ML996577">
    <property type="protein sequence ID" value="KAF2755341.1"/>
    <property type="molecule type" value="Genomic_DNA"/>
</dbReference>
<organism evidence="21 22">
    <name type="scientific">Pseudovirgaria hyperparasitica</name>
    <dbReference type="NCBI Taxonomy" id="470096"/>
    <lineage>
        <taxon>Eukaryota</taxon>
        <taxon>Fungi</taxon>
        <taxon>Dikarya</taxon>
        <taxon>Ascomycota</taxon>
        <taxon>Pezizomycotina</taxon>
        <taxon>Dothideomycetes</taxon>
        <taxon>Dothideomycetes incertae sedis</taxon>
        <taxon>Acrospermales</taxon>
        <taxon>Acrospermaceae</taxon>
        <taxon>Pseudovirgaria</taxon>
    </lineage>
</organism>
<keyword evidence="7" id="KW-0808">Transferase</keyword>
<feature type="compositionally biased region" description="Pro residues" evidence="18">
    <location>
        <begin position="310"/>
        <end position="320"/>
    </location>
</feature>
<feature type="compositionally biased region" description="Basic and acidic residues" evidence="18">
    <location>
        <begin position="28"/>
        <end position="53"/>
    </location>
</feature>
<dbReference type="GO" id="GO:0070936">
    <property type="term" value="P:protein K48-linked ubiquitination"/>
    <property type="evidence" value="ECO:0007669"/>
    <property type="project" value="TreeGrafter"/>
</dbReference>
<evidence type="ECO:0000256" key="1">
    <source>
        <dbReference type="ARBA" id="ARBA00000900"/>
    </source>
</evidence>
<keyword evidence="8" id="KW-0519">Myristate</keyword>
<feature type="region of interest" description="Disordered" evidence="18">
    <location>
        <begin position="308"/>
        <end position="327"/>
    </location>
</feature>
<keyword evidence="15" id="KW-0458">Lysosome</keyword>
<evidence type="ECO:0000259" key="20">
    <source>
        <dbReference type="PROSITE" id="PS50178"/>
    </source>
</evidence>
<evidence type="ECO:0000256" key="13">
    <source>
        <dbReference type="ARBA" id="ARBA00022833"/>
    </source>
</evidence>
<keyword evidence="12" id="KW-0833">Ubl conjugation pathway</keyword>
<accession>A0A6A6W2S9</accession>
<evidence type="ECO:0000313" key="22">
    <source>
        <dbReference type="Proteomes" id="UP000799437"/>
    </source>
</evidence>
<evidence type="ECO:0000256" key="8">
    <source>
        <dbReference type="ARBA" id="ARBA00022707"/>
    </source>
</evidence>
<comment type="pathway">
    <text evidence="5">Protein modification; protein ubiquitination.</text>
</comment>
<dbReference type="RefSeq" id="XP_033597792.1">
    <property type="nucleotide sequence ID" value="XM_033747312.1"/>
</dbReference>
<evidence type="ECO:0000256" key="11">
    <source>
        <dbReference type="ARBA" id="ARBA00022771"/>
    </source>
</evidence>
<evidence type="ECO:0000256" key="3">
    <source>
        <dbReference type="ARBA" id="ARBA00004177"/>
    </source>
</evidence>
<feature type="compositionally biased region" description="Basic and acidic residues" evidence="18">
    <location>
        <begin position="341"/>
        <end position="355"/>
    </location>
</feature>
<dbReference type="SUPFAM" id="SSF57903">
    <property type="entry name" value="FYVE/PHD zinc finger"/>
    <property type="match status" value="1"/>
</dbReference>
<evidence type="ECO:0000256" key="14">
    <source>
        <dbReference type="ARBA" id="ARBA00023136"/>
    </source>
</evidence>
<dbReference type="InterPro" id="IPR017455">
    <property type="entry name" value="Znf_FYVE-rel"/>
</dbReference>
<dbReference type="InterPro" id="IPR000306">
    <property type="entry name" value="Znf_FYVE"/>
</dbReference>
<evidence type="ECO:0000256" key="7">
    <source>
        <dbReference type="ARBA" id="ARBA00022679"/>
    </source>
</evidence>
<dbReference type="InterPro" id="IPR013083">
    <property type="entry name" value="Znf_RING/FYVE/PHD"/>
</dbReference>
<dbReference type="SUPFAM" id="SSF57850">
    <property type="entry name" value="RING/U-box"/>
    <property type="match status" value="1"/>
</dbReference>
<dbReference type="PROSITE" id="PS50178">
    <property type="entry name" value="ZF_FYVE"/>
    <property type="match status" value="1"/>
</dbReference>
<proteinExistence type="predicted"/>
<keyword evidence="14" id="KW-0472">Membrane</keyword>
<dbReference type="CDD" id="cd16489">
    <property type="entry name" value="mRING-CH-C4HC2H_ZNRF"/>
    <property type="match status" value="1"/>
</dbReference>
<evidence type="ECO:0000256" key="4">
    <source>
        <dbReference type="ARBA" id="ARBA00004371"/>
    </source>
</evidence>
<dbReference type="PROSITE" id="PS50089">
    <property type="entry name" value="ZF_RING_2"/>
    <property type="match status" value="1"/>
</dbReference>
<dbReference type="GO" id="GO:0043161">
    <property type="term" value="P:proteasome-mediated ubiquitin-dependent protein catabolic process"/>
    <property type="evidence" value="ECO:0007669"/>
    <property type="project" value="TreeGrafter"/>
</dbReference>
<feature type="compositionally biased region" description="Polar residues" evidence="18">
    <location>
        <begin position="1"/>
        <end position="27"/>
    </location>
</feature>
<evidence type="ECO:0000256" key="9">
    <source>
        <dbReference type="ARBA" id="ARBA00022723"/>
    </source>
</evidence>
<evidence type="ECO:0000256" key="16">
    <source>
        <dbReference type="ARBA" id="ARBA00023288"/>
    </source>
</evidence>
<dbReference type="Proteomes" id="UP000799437">
    <property type="component" value="Unassembled WGS sequence"/>
</dbReference>
<feature type="region of interest" description="Disordered" evidence="18">
    <location>
        <begin position="1"/>
        <end position="67"/>
    </location>
</feature>
<dbReference type="OrthoDB" id="660555at2759"/>
<evidence type="ECO:0000256" key="17">
    <source>
        <dbReference type="PROSITE-ProRule" id="PRU00175"/>
    </source>
</evidence>
<comment type="catalytic activity">
    <reaction evidence="1">
        <text>S-ubiquitinyl-[E2 ubiquitin-conjugating enzyme]-L-cysteine + [acceptor protein]-L-lysine = [E2 ubiquitin-conjugating enzyme]-L-cysteine + N(6)-ubiquitinyl-[acceptor protein]-L-lysine.</text>
        <dbReference type="EC" id="2.3.2.27"/>
    </reaction>
</comment>
<evidence type="ECO:0000313" key="21">
    <source>
        <dbReference type="EMBL" id="KAF2755341.1"/>
    </source>
</evidence>
<dbReference type="Gene3D" id="3.30.40.10">
    <property type="entry name" value="Zinc/RING finger domain, C3HC4 (zinc finger)"/>
    <property type="match status" value="2"/>
</dbReference>
<evidence type="ECO:0000259" key="19">
    <source>
        <dbReference type="PROSITE" id="PS50089"/>
    </source>
</evidence>
<evidence type="ECO:0000256" key="15">
    <source>
        <dbReference type="ARBA" id="ARBA00023228"/>
    </source>
</evidence>
<keyword evidence="22" id="KW-1185">Reference proteome</keyword>
<comment type="subcellular location">
    <subcellularLocation>
        <location evidence="3">Endosome</location>
    </subcellularLocation>
    <subcellularLocation>
        <location evidence="4">Lysosome</location>
    </subcellularLocation>
    <subcellularLocation>
        <location evidence="2">Membrane</location>
        <topology evidence="2">Peripheral membrane protein</topology>
    </subcellularLocation>
</comment>
<evidence type="ECO:0000256" key="10">
    <source>
        <dbReference type="ARBA" id="ARBA00022753"/>
    </source>
</evidence>
<keyword evidence="16" id="KW-0449">Lipoprotein</keyword>
<dbReference type="GO" id="GO:0005768">
    <property type="term" value="C:endosome"/>
    <property type="evidence" value="ECO:0007669"/>
    <property type="project" value="UniProtKB-SubCell"/>
</dbReference>
<dbReference type="SMART" id="SM00064">
    <property type="entry name" value="FYVE"/>
    <property type="match status" value="1"/>
</dbReference>
<evidence type="ECO:0000256" key="6">
    <source>
        <dbReference type="ARBA" id="ARBA00012483"/>
    </source>
</evidence>
<dbReference type="SMART" id="SM00184">
    <property type="entry name" value="RING"/>
    <property type="match status" value="1"/>
</dbReference>
<dbReference type="GeneID" id="54488366"/>
<feature type="domain" description="FYVE-type" evidence="20">
    <location>
        <begin position="217"/>
        <end position="314"/>
    </location>
</feature>
<dbReference type="Pfam" id="PF13639">
    <property type="entry name" value="zf-RING_2"/>
    <property type="match status" value="1"/>
</dbReference>
<protein>
    <recommendedName>
        <fullName evidence="6">RING-type E3 ubiquitin transferase</fullName>
        <ecNumber evidence="6">2.3.2.27</ecNumber>
    </recommendedName>
</protein>
<evidence type="ECO:0000256" key="2">
    <source>
        <dbReference type="ARBA" id="ARBA00004170"/>
    </source>
</evidence>
<feature type="region of interest" description="Disordered" evidence="18">
    <location>
        <begin position="432"/>
        <end position="492"/>
    </location>
</feature>
<dbReference type="Pfam" id="PF01363">
    <property type="entry name" value="FYVE"/>
    <property type="match status" value="1"/>
</dbReference>
<dbReference type="InterPro" id="IPR011011">
    <property type="entry name" value="Znf_FYVE_PHD"/>
</dbReference>
<dbReference type="PANTHER" id="PTHR46661">
    <property type="entry name" value="E3 UBIQUITIN-PROTEIN LIGASE ZNRF1-LIKE PROTEIN"/>
    <property type="match status" value="1"/>
</dbReference>
<evidence type="ECO:0000256" key="12">
    <source>
        <dbReference type="ARBA" id="ARBA00022786"/>
    </source>
</evidence>
<name>A0A6A6W2S9_9PEZI</name>
<dbReference type="EC" id="2.3.2.27" evidence="6"/>
<sequence>MHRNSQSSYIPHTSASSSRNATTGSPQSRDDQRRLSVREGYEHFRRADVDSRAIYHPQTGGSYADERNGETWLDFIRNREEPEASERVSNPAALRSRRPAAPAYLNTSGHREGTDARKRRLTAPESPGRRHGNGPPHSEDNRAPGVISRYRPSIPLSYSSREEYVGRDLQNPSAMEIVDSMPQNSDIADQPSSMSTDFSALEPPGRNDVILPLWQPDHEVSKCPICGNFFGLFYRRHHCRKCGRVVCANCSPHRITIPRQFVVHPPSPTSGGSYFNSDLDDIGGNPTMTNPMNNPALGGGDEVRVCNPCVPDPNLSPPPQQHRLIDGSTFPNFWAEDRVAHQQRENSHTSTRHDNSGSSPMPSRSSLHRPSYSISGPSVVPPNIHSRPRNYDGRTGLYQSSPTNSQNSTSQLLTSSLPQMHRYQHMNRQLDSMRAQRRPIQRQSSDANAYFNTTSAYNTGPDITPNPFLPDPSSPLHAHTSHPMPAQQRPQIAEEDECPICQQELPPKGPDGSETEREAHVMDCIASNFVPSSTPSGSAAAMPSPSILAGTAVAPPMPSPRQNAAPARSSSTSDAVPSSSSRPRRQTASRMLLYRATEKDCFDKDGDIQECVICFEEFAEGDEMGRLECLCKFHKTCIRKWWETKGQGSCPTHQLHG</sequence>
<keyword evidence="10" id="KW-0967">Endosome</keyword>
<feature type="compositionally biased region" description="Low complexity" evidence="18">
    <location>
        <begin position="399"/>
        <end position="412"/>
    </location>
</feature>
<gene>
    <name evidence="21" type="ORF">EJ05DRAFT_502810</name>
</gene>
<evidence type="ECO:0000256" key="18">
    <source>
        <dbReference type="SAM" id="MobiDB-lite"/>
    </source>
</evidence>
<feature type="compositionally biased region" description="Low complexity" evidence="18">
    <location>
        <begin position="356"/>
        <end position="371"/>
    </location>
</feature>
<keyword evidence="11 17" id="KW-0863">Zinc-finger</keyword>
<dbReference type="GO" id="GO:0061630">
    <property type="term" value="F:ubiquitin protein ligase activity"/>
    <property type="evidence" value="ECO:0007669"/>
    <property type="project" value="UniProtKB-EC"/>
</dbReference>
<dbReference type="PANTHER" id="PTHR46661:SF4">
    <property type="entry name" value="RING-TYPE DOMAIN-CONTAINING PROTEIN"/>
    <property type="match status" value="1"/>
</dbReference>
<keyword evidence="9" id="KW-0479">Metal-binding</keyword>
<evidence type="ECO:0000256" key="5">
    <source>
        <dbReference type="ARBA" id="ARBA00004906"/>
    </source>
</evidence>
<feature type="compositionally biased region" description="Low complexity" evidence="18">
    <location>
        <begin position="91"/>
        <end position="103"/>
    </location>
</feature>
<dbReference type="InterPro" id="IPR001841">
    <property type="entry name" value="Znf_RING"/>
</dbReference>
<feature type="compositionally biased region" description="Low complexity" evidence="18">
    <location>
        <begin position="568"/>
        <end position="581"/>
    </location>
</feature>
<dbReference type="AlphaFoldDB" id="A0A6A6W2S9"/>
<dbReference type="GO" id="GO:0008270">
    <property type="term" value="F:zinc ion binding"/>
    <property type="evidence" value="ECO:0007669"/>
    <property type="project" value="UniProtKB-KW"/>
</dbReference>
<feature type="domain" description="RING-type" evidence="19">
    <location>
        <begin position="611"/>
        <end position="654"/>
    </location>
</feature>
<feature type="region of interest" description="Disordered" evidence="18">
    <location>
        <begin position="550"/>
        <end position="588"/>
    </location>
</feature>
<feature type="region of interest" description="Disordered" evidence="18">
    <location>
        <begin position="341"/>
        <end position="412"/>
    </location>
</feature>
<feature type="region of interest" description="Disordered" evidence="18">
    <location>
        <begin position="81"/>
        <end position="147"/>
    </location>
</feature>
<dbReference type="InterPro" id="IPR051878">
    <property type="entry name" value="ZNRF_ubiq-protein_ligase"/>
</dbReference>
<reference evidence="21" key="1">
    <citation type="journal article" date="2020" name="Stud. Mycol.">
        <title>101 Dothideomycetes genomes: a test case for predicting lifestyles and emergence of pathogens.</title>
        <authorList>
            <person name="Haridas S."/>
            <person name="Albert R."/>
            <person name="Binder M."/>
            <person name="Bloem J."/>
            <person name="Labutti K."/>
            <person name="Salamov A."/>
            <person name="Andreopoulos B."/>
            <person name="Baker S."/>
            <person name="Barry K."/>
            <person name="Bills G."/>
            <person name="Bluhm B."/>
            <person name="Cannon C."/>
            <person name="Castanera R."/>
            <person name="Culley D."/>
            <person name="Daum C."/>
            <person name="Ezra D."/>
            <person name="Gonzalez J."/>
            <person name="Henrissat B."/>
            <person name="Kuo A."/>
            <person name="Liang C."/>
            <person name="Lipzen A."/>
            <person name="Lutzoni F."/>
            <person name="Magnuson J."/>
            <person name="Mondo S."/>
            <person name="Nolan M."/>
            <person name="Ohm R."/>
            <person name="Pangilinan J."/>
            <person name="Park H.-J."/>
            <person name="Ramirez L."/>
            <person name="Alfaro M."/>
            <person name="Sun H."/>
            <person name="Tritt A."/>
            <person name="Yoshinaga Y."/>
            <person name="Zwiers L.-H."/>
            <person name="Turgeon B."/>
            <person name="Goodwin S."/>
            <person name="Spatafora J."/>
            <person name="Crous P."/>
            <person name="Grigoriev I."/>
        </authorList>
    </citation>
    <scope>NUCLEOTIDE SEQUENCE</scope>
    <source>
        <strain evidence="21">CBS 121739</strain>
    </source>
</reference>
<keyword evidence="13" id="KW-0862">Zinc</keyword>
<dbReference type="GO" id="GO:0016020">
    <property type="term" value="C:membrane"/>
    <property type="evidence" value="ECO:0007669"/>
    <property type="project" value="UniProtKB-SubCell"/>
</dbReference>
<feature type="compositionally biased region" description="Polar residues" evidence="18">
    <location>
        <begin position="441"/>
        <end position="458"/>
    </location>
</feature>